<accession>A0A8J5J0I2</accession>
<dbReference type="AlphaFoldDB" id="A0A8J5J0I2"/>
<reference evidence="2" key="1">
    <citation type="submission" date="2021-01" db="EMBL/GenBank/DDBJ databases">
        <title>Phytophthora aleatoria, a newly-described species from Pinus radiata is distinct from Phytophthora cactorum isolates based on comparative genomics.</title>
        <authorList>
            <person name="Mcdougal R."/>
            <person name="Panda P."/>
            <person name="Williams N."/>
            <person name="Studholme D.J."/>
        </authorList>
    </citation>
    <scope>NUCLEOTIDE SEQUENCE</scope>
    <source>
        <strain evidence="2">NZFS 4037</strain>
    </source>
</reference>
<gene>
    <name evidence="2" type="ORF">JG688_00002620</name>
</gene>
<keyword evidence="3" id="KW-1185">Reference proteome</keyword>
<feature type="compositionally biased region" description="Polar residues" evidence="1">
    <location>
        <begin position="58"/>
        <end position="68"/>
    </location>
</feature>
<evidence type="ECO:0000313" key="3">
    <source>
        <dbReference type="Proteomes" id="UP000709295"/>
    </source>
</evidence>
<evidence type="ECO:0000256" key="1">
    <source>
        <dbReference type="SAM" id="MobiDB-lite"/>
    </source>
</evidence>
<name>A0A8J5J0I2_9STRA</name>
<sequence>MGSSQSSKQLQPVREPAALLNTGAGIIIRIPDPAGGASTFEHNSRLSTTPASIADGSQPHQKSGQQSRVAVVVRPGERNQALKGSIVYLKKTTRSSPHNS</sequence>
<proteinExistence type="predicted"/>
<evidence type="ECO:0000313" key="2">
    <source>
        <dbReference type="EMBL" id="KAG6975203.1"/>
    </source>
</evidence>
<organism evidence="2 3">
    <name type="scientific">Phytophthora aleatoria</name>
    <dbReference type="NCBI Taxonomy" id="2496075"/>
    <lineage>
        <taxon>Eukaryota</taxon>
        <taxon>Sar</taxon>
        <taxon>Stramenopiles</taxon>
        <taxon>Oomycota</taxon>
        <taxon>Peronosporomycetes</taxon>
        <taxon>Peronosporales</taxon>
        <taxon>Peronosporaceae</taxon>
        <taxon>Phytophthora</taxon>
    </lineage>
</organism>
<dbReference type="EMBL" id="JAENGY010000072">
    <property type="protein sequence ID" value="KAG6975203.1"/>
    <property type="molecule type" value="Genomic_DNA"/>
</dbReference>
<feature type="region of interest" description="Disordered" evidence="1">
    <location>
        <begin position="31"/>
        <end position="76"/>
    </location>
</feature>
<comment type="caution">
    <text evidence="2">The sequence shown here is derived from an EMBL/GenBank/DDBJ whole genome shotgun (WGS) entry which is preliminary data.</text>
</comment>
<dbReference type="Proteomes" id="UP000709295">
    <property type="component" value="Unassembled WGS sequence"/>
</dbReference>
<protein>
    <submittedName>
        <fullName evidence="2">Uncharacterized protein</fullName>
    </submittedName>
</protein>